<protein>
    <submittedName>
        <fullName evidence="1">Uncharacterized protein</fullName>
    </submittedName>
</protein>
<organism evidence="1 2">
    <name type="scientific">Anisodus tanguticus</name>
    <dbReference type="NCBI Taxonomy" id="243964"/>
    <lineage>
        <taxon>Eukaryota</taxon>
        <taxon>Viridiplantae</taxon>
        <taxon>Streptophyta</taxon>
        <taxon>Embryophyta</taxon>
        <taxon>Tracheophyta</taxon>
        <taxon>Spermatophyta</taxon>
        <taxon>Magnoliopsida</taxon>
        <taxon>eudicotyledons</taxon>
        <taxon>Gunneridae</taxon>
        <taxon>Pentapetalae</taxon>
        <taxon>asterids</taxon>
        <taxon>lamiids</taxon>
        <taxon>Solanales</taxon>
        <taxon>Solanaceae</taxon>
        <taxon>Solanoideae</taxon>
        <taxon>Hyoscyameae</taxon>
        <taxon>Anisodus</taxon>
    </lineage>
</organism>
<gene>
    <name evidence="1" type="ORF">RND71_021120</name>
</gene>
<sequence length="145" mass="16942">MPTPRLSQQQQQQYEFFGLPTEIESDPDLRPKIISEEFTRLRMRQAQRVQTENRVISFKGDHNGNSIDKHFSFELEFLNMRSFGVVQLDVIHQVLADLVEIRGGFDEVLVATALNYRELKILQAKKIQLVDSNMQYEQTKWWGGA</sequence>
<dbReference type="EMBL" id="JAVYJV010000011">
    <property type="protein sequence ID" value="KAK4358891.1"/>
    <property type="molecule type" value="Genomic_DNA"/>
</dbReference>
<dbReference type="Proteomes" id="UP001291623">
    <property type="component" value="Unassembled WGS sequence"/>
</dbReference>
<comment type="caution">
    <text evidence="1">The sequence shown here is derived from an EMBL/GenBank/DDBJ whole genome shotgun (WGS) entry which is preliminary data.</text>
</comment>
<proteinExistence type="predicted"/>
<keyword evidence="2" id="KW-1185">Reference proteome</keyword>
<evidence type="ECO:0000313" key="2">
    <source>
        <dbReference type="Proteomes" id="UP001291623"/>
    </source>
</evidence>
<evidence type="ECO:0000313" key="1">
    <source>
        <dbReference type="EMBL" id="KAK4358891.1"/>
    </source>
</evidence>
<dbReference type="AlphaFoldDB" id="A0AAE1RVY5"/>
<reference evidence="1" key="1">
    <citation type="submission" date="2023-12" db="EMBL/GenBank/DDBJ databases">
        <title>Genome assembly of Anisodus tanguticus.</title>
        <authorList>
            <person name="Wang Y.-J."/>
        </authorList>
    </citation>
    <scope>NUCLEOTIDE SEQUENCE</scope>
    <source>
        <strain evidence="1">KB-2021</strain>
        <tissue evidence="1">Leaf</tissue>
    </source>
</reference>
<accession>A0AAE1RVY5</accession>
<name>A0AAE1RVY5_9SOLA</name>